<sequence>MMLKAVDLDKLSLQLSQLLDSLNAFETILDKEAETLKSSDITPLTDIVDQKRTASESIAVQYDSLIESLSDTPISLKEFMLLDDFANLPKSAQKQFEELTQQIINCNEKNTANGLSVQALNTLNETLIQIFKGQDLQNKTYTASGSASTPPTPTNPLGKA</sequence>
<dbReference type="Gene3D" id="1.20.58.300">
    <property type="entry name" value="FlgN-like"/>
    <property type="match status" value="1"/>
</dbReference>
<dbReference type="Pfam" id="PF05130">
    <property type="entry name" value="FlgN"/>
    <property type="match status" value="1"/>
</dbReference>
<gene>
    <name evidence="5" type="ORF">EI16_03865</name>
</gene>
<name>A0A066ZPJ1_HYDMR</name>
<comment type="similarity">
    <text evidence="2">Belongs to the FlgN family.</text>
</comment>
<evidence type="ECO:0000256" key="2">
    <source>
        <dbReference type="ARBA" id="ARBA00007703"/>
    </source>
</evidence>
<evidence type="ECO:0000256" key="3">
    <source>
        <dbReference type="ARBA" id="ARBA00022795"/>
    </source>
</evidence>
<keyword evidence="6" id="KW-1185">Reference proteome</keyword>
<organism evidence="5 6">
    <name type="scientific">Hydrogenovibrio marinus</name>
    <dbReference type="NCBI Taxonomy" id="28885"/>
    <lineage>
        <taxon>Bacteria</taxon>
        <taxon>Pseudomonadati</taxon>
        <taxon>Pseudomonadota</taxon>
        <taxon>Gammaproteobacteria</taxon>
        <taxon>Thiotrichales</taxon>
        <taxon>Piscirickettsiaceae</taxon>
        <taxon>Hydrogenovibrio</taxon>
    </lineage>
</organism>
<evidence type="ECO:0000313" key="5">
    <source>
        <dbReference type="EMBL" id="KDN95447.1"/>
    </source>
</evidence>
<proteinExistence type="inferred from homology"/>
<evidence type="ECO:0000313" key="6">
    <source>
        <dbReference type="Proteomes" id="UP000027341"/>
    </source>
</evidence>
<keyword evidence="3" id="KW-1005">Bacterial flagellum biogenesis</keyword>
<feature type="compositionally biased region" description="Polar residues" evidence="4">
    <location>
        <begin position="140"/>
        <end position="149"/>
    </location>
</feature>
<evidence type="ECO:0000256" key="4">
    <source>
        <dbReference type="SAM" id="MobiDB-lite"/>
    </source>
</evidence>
<dbReference type="InterPro" id="IPR007809">
    <property type="entry name" value="FlgN-like"/>
</dbReference>
<evidence type="ECO:0008006" key="7">
    <source>
        <dbReference type="Google" id="ProtNLM"/>
    </source>
</evidence>
<reference evidence="5 6" key="1">
    <citation type="submission" date="2014-04" db="EMBL/GenBank/DDBJ databases">
        <title>Draft genome sequence of Hydrogenovibrio marinus MH-110, a model organism for aerobic H2 metabolism.</title>
        <authorList>
            <person name="Cha H.J."/>
            <person name="Jo B.H."/>
            <person name="Hwang B.H."/>
        </authorList>
    </citation>
    <scope>NUCLEOTIDE SEQUENCE [LARGE SCALE GENOMIC DNA]</scope>
    <source>
        <strain evidence="5 6">MH-110</strain>
    </source>
</reference>
<dbReference type="InterPro" id="IPR036679">
    <property type="entry name" value="FlgN-like_sf"/>
</dbReference>
<accession>A0A066ZPJ1</accession>
<comment type="caution">
    <text evidence="5">The sequence shown here is derived from an EMBL/GenBank/DDBJ whole genome shotgun (WGS) entry which is preliminary data.</text>
</comment>
<dbReference type="GO" id="GO:0044780">
    <property type="term" value="P:bacterial-type flagellum assembly"/>
    <property type="evidence" value="ECO:0007669"/>
    <property type="project" value="InterPro"/>
</dbReference>
<dbReference type="RefSeq" id="WP_029909615.1">
    <property type="nucleotide sequence ID" value="NZ_AP020335.1"/>
</dbReference>
<comment type="function">
    <text evidence="1">Required for the efficient initiation of filament assembly.</text>
</comment>
<protein>
    <recommendedName>
        <fullName evidence="7">Flagellar biosynthesis protein FlgN</fullName>
    </recommendedName>
</protein>
<dbReference type="SUPFAM" id="SSF140566">
    <property type="entry name" value="FlgN-like"/>
    <property type="match status" value="1"/>
</dbReference>
<feature type="region of interest" description="Disordered" evidence="4">
    <location>
        <begin position="140"/>
        <end position="160"/>
    </location>
</feature>
<dbReference type="Proteomes" id="UP000027341">
    <property type="component" value="Unassembled WGS sequence"/>
</dbReference>
<dbReference type="STRING" id="28885.EI16_03865"/>
<dbReference type="AlphaFoldDB" id="A0A066ZPJ1"/>
<evidence type="ECO:0000256" key="1">
    <source>
        <dbReference type="ARBA" id="ARBA00002397"/>
    </source>
</evidence>
<dbReference type="EMBL" id="JMIU01000001">
    <property type="protein sequence ID" value="KDN95447.1"/>
    <property type="molecule type" value="Genomic_DNA"/>
</dbReference>